<dbReference type="Pfam" id="PF04082">
    <property type="entry name" value="Fungal_trans"/>
    <property type="match status" value="1"/>
</dbReference>
<evidence type="ECO:0000256" key="7">
    <source>
        <dbReference type="ARBA" id="ARBA00023242"/>
    </source>
</evidence>
<dbReference type="Gene3D" id="3.20.20.370">
    <property type="entry name" value="Glycoside hydrolase/deacetylase"/>
    <property type="match status" value="1"/>
</dbReference>
<feature type="domain" description="Xylanolytic transcriptional activator regulatory" evidence="9">
    <location>
        <begin position="598"/>
        <end position="671"/>
    </location>
</feature>
<keyword evidence="6" id="KW-0804">Transcription</keyword>
<keyword evidence="2" id="KW-0479">Metal-binding</keyword>
<reference evidence="10" key="1">
    <citation type="journal article" date="2014" name="PLoS Genet.">
        <title>Signature Gene Expression Reveals Novel Clues to the Molecular Mechanisms of Dimorphic Transition in Penicillium marneffei.</title>
        <authorList>
            <person name="Yang E."/>
            <person name="Wang G."/>
            <person name="Cai J."/>
            <person name="Woo P.C."/>
            <person name="Lau S.K."/>
            <person name="Yuen K.-Y."/>
            <person name="Chow W.-N."/>
            <person name="Lin X."/>
        </authorList>
    </citation>
    <scope>NUCLEOTIDE SEQUENCE [LARGE SCALE GENOMIC DNA]</scope>
    <source>
        <strain evidence="10">PM1</strain>
    </source>
</reference>
<dbReference type="PANTHER" id="PTHR47782">
    <property type="entry name" value="ZN(II)2CYS6 TRANSCRIPTION FACTOR (EUROFUNG)-RELATED"/>
    <property type="match status" value="1"/>
</dbReference>
<comment type="subcellular location">
    <subcellularLocation>
        <location evidence="1">Nucleus</location>
    </subcellularLocation>
</comment>
<comment type="caution">
    <text evidence="10">The sequence shown here is derived from an EMBL/GenBank/DDBJ whole genome shotgun (WGS) entry which is preliminary data.</text>
</comment>
<organism evidence="10">
    <name type="scientific">Talaromyces marneffei PM1</name>
    <dbReference type="NCBI Taxonomy" id="1077442"/>
    <lineage>
        <taxon>Eukaryota</taxon>
        <taxon>Fungi</taxon>
        <taxon>Dikarya</taxon>
        <taxon>Ascomycota</taxon>
        <taxon>Pezizomycotina</taxon>
        <taxon>Eurotiomycetes</taxon>
        <taxon>Eurotiomycetidae</taxon>
        <taxon>Eurotiales</taxon>
        <taxon>Trichocomaceae</taxon>
        <taxon>Talaromyces</taxon>
        <taxon>Talaromyces sect. Talaromyces</taxon>
    </lineage>
</organism>
<dbReference type="EMBL" id="JPOX01000016">
    <property type="protein sequence ID" value="KFX47067.1"/>
    <property type="molecule type" value="Genomic_DNA"/>
</dbReference>
<evidence type="ECO:0000256" key="3">
    <source>
        <dbReference type="ARBA" id="ARBA00022833"/>
    </source>
</evidence>
<evidence type="ECO:0000256" key="6">
    <source>
        <dbReference type="ARBA" id="ARBA00023163"/>
    </source>
</evidence>
<dbReference type="GO" id="GO:0006351">
    <property type="term" value="P:DNA-templated transcription"/>
    <property type="evidence" value="ECO:0007669"/>
    <property type="project" value="InterPro"/>
</dbReference>
<keyword evidence="8" id="KW-0472">Membrane</keyword>
<dbReference type="GO" id="GO:0000981">
    <property type="term" value="F:DNA-binding transcription factor activity, RNA polymerase II-specific"/>
    <property type="evidence" value="ECO:0007669"/>
    <property type="project" value="TreeGrafter"/>
</dbReference>
<protein>
    <submittedName>
        <fullName evidence="10">Chitin deacetylase 1</fullName>
    </submittedName>
</protein>
<evidence type="ECO:0000256" key="5">
    <source>
        <dbReference type="ARBA" id="ARBA00023125"/>
    </source>
</evidence>
<dbReference type="InterPro" id="IPR007219">
    <property type="entry name" value="XnlR_reg_dom"/>
</dbReference>
<accession>A0A093V3F3</accession>
<evidence type="ECO:0000256" key="4">
    <source>
        <dbReference type="ARBA" id="ARBA00023015"/>
    </source>
</evidence>
<keyword evidence="5" id="KW-0238">DNA-binding</keyword>
<name>A0A093V3F3_TALMA</name>
<dbReference type="InterPro" id="IPR011330">
    <property type="entry name" value="Glyco_hydro/deAcase_b/a-brl"/>
</dbReference>
<dbReference type="SUPFAM" id="SSF88713">
    <property type="entry name" value="Glycoside hydrolase/deacetylase"/>
    <property type="match status" value="1"/>
</dbReference>
<evidence type="ECO:0000256" key="8">
    <source>
        <dbReference type="SAM" id="Phobius"/>
    </source>
</evidence>
<keyword evidence="4" id="KW-0805">Transcription regulation</keyword>
<evidence type="ECO:0000259" key="9">
    <source>
        <dbReference type="SMART" id="SM00906"/>
    </source>
</evidence>
<evidence type="ECO:0000256" key="1">
    <source>
        <dbReference type="ARBA" id="ARBA00004123"/>
    </source>
</evidence>
<dbReference type="GO" id="GO:0016810">
    <property type="term" value="F:hydrolase activity, acting on carbon-nitrogen (but not peptide) bonds"/>
    <property type="evidence" value="ECO:0007669"/>
    <property type="project" value="InterPro"/>
</dbReference>
<dbReference type="GO" id="GO:0045944">
    <property type="term" value="P:positive regulation of transcription by RNA polymerase II"/>
    <property type="evidence" value="ECO:0007669"/>
    <property type="project" value="TreeGrafter"/>
</dbReference>
<dbReference type="InterPro" id="IPR002509">
    <property type="entry name" value="NODB_dom"/>
</dbReference>
<dbReference type="InterPro" id="IPR052202">
    <property type="entry name" value="Yeast_MetPath_Reg"/>
</dbReference>
<dbReference type="Pfam" id="PF01522">
    <property type="entry name" value="Polysacc_deac_1"/>
    <property type="match status" value="1"/>
</dbReference>
<evidence type="ECO:0000256" key="2">
    <source>
        <dbReference type="ARBA" id="ARBA00022723"/>
    </source>
</evidence>
<keyword evidence="8" id="KW-0812">Transmembrane</keyword>
<keyword evidence="3" id="KW-0862">Zinc</keyword>
<dbReference type="PANTHER" id="PTHR47782:SF12">
    <property type="entry name" value="ZN(II)2CYS6 TRANSCRIPTION FACTOR (EUROFUNG)"/>
    <property type="match status" value="1"/>
</dbReference>
<dbReference type="SMART" id="SM00906">
    <property type="entry name" value="Fungal_trans"/>
    <property type="match status" value="1"/>
</dbReference>
<dbReference type="GO" id="GO:0005975">
    <property type="term" value="P:carbohydrate metabolic process"/>
    <property type="evidence" value="ECO:0007669"/>
    <property type="project" value="InterPro"/>
</dbReference>
<dbReference type="GO" id="GO:0005634">
    <property type="term" value="C:nucleus"/>
    <property type="evidence" value="ECO:0007669"/>
    <property type="project" value="UniProtKB-SubCell"/>
</dbReference>
<sequence>MVHIEEKYQVPRDFEGFGEEGFDPKWPNGARIAVSFVLNYEEGGERSILDGDNMSEPYLWEKGASGGYKENARYLNAEQDFEYGSRSASWRLIRLFKEFGWNFTTFAVALALKKNPTFAKALVRDGHEIAAHGYRWLDVWDYNLEEDKEYIKKTLLLLKEVSGEIPVGAYFGRGTPQTHMLFPEVWKELGAEFLWSSEVYNDDVPYWLDLPWEKSLKEAERTGMLLIPYNYDCNDGKFHMAPGFGSSVGETYENYLKNTFDMLYREGGKLMNIPLHTRIIGKPGRCEALRKFMKYISEKPGVWCDGNYPVCGNCQKVVAECDLHVIRADDRLVEEYIKALEDRVAELEIRLDSSSTTTTTTTETPSANQQDITIQSQAAQRNALGEIAEFLTLGHFEGPAYVGSSSGLSLALNLREMVQASVWNKALATTDAAEDGSNVSTPETGPFPIDTRVRDDSIRMRPLTLEEIRKKSAGPPSEEEGLRFISAYFTRVATRYPFMDWEEMEKLHSDRLRLSTSNNLSRREKFGTFKLYLVYAIGSSLLALTEKDFASSSSSESLYMTALQHISAARESRSIHNIEAMTLLVIYHLRSSASSHGLWYMIGLAMRTCIDLGLHRKNKEINRDSITSQRYRTLFWTVYSLERTISISLGRPVSIADRHIDVELPDVIGSTAMNRNPETSFVKNSKSQSNAMAIHLFRIHILESRMHHSIYRTDKPLSELCQKLTRHYHEFEAWKMDLLRSFPDVDLDYPILYYHRAIRLLLQPFLSILPCTDPYYTSCLESALEICHIHKRLHQTLDYGHSFIAVQTVFVAGVTLLFCVWTKTSTVWSVKVSNGIRACSNVLFVMGERTMWVKKYRDAFELLTNATMEKLQGNLKEQAGILETALSVSGYDHNHRHHHQHYHQATHYDDVRNRRFEEYSQSGRGDSGAMQIINELASWIDQDGHSVWMPDFESLQGGTGHLGF</sequence>
<proteinExistence type="predicted"/>
<dbReference type="GO" id="GO:0008270">
    <property type="term" value="F:zinc ion binding"/>
    <property type="evidence" value="ECO:0007669"/>
    <property type="project" value="InterPro"/>
</dbReference>
<keyword evidence="7" id="KW-0539">Nucleus</keyword>
<evidence type="ECO:0000313" key="10">
    <source>
        <dbReference type="EMBL" id="KFX47067.1"/>
    </source>
</evidence>
<feature type="transmembrane region" description="Helical" evidence="8">
    <location>
        <begin position="799"/>
        <end position="821"/>
    </location>
</feature>
<dbReference type="CDD" id="cd12148">
    <property type="entry name" value="fungal_TF_MHR"/>
    <property type="match status" value="1"/>
</dbReference>
<keyword evidence="8" id="KW-1133">Transmembrane helix</keyword>
<gene>
    <name evidence="10" type="ORF">GQ26_0161140</name>
</gene>
<dbReference type="AlphaFoldDB" id="A0A093V3F3"/>
<dbReference type="GO" id="GO:0043565">
    <property type="term" value="F:sequence-specific DNA binding"/>
    <property type="evidence" value="ECO:0007669"/>
    <property type="project" value="TreeGrafter"/>
</dbReference>